<name>A0ABX2WJN1_9MICO</name>
<evidence type="ECO:0000313" key="2">
    <source>
        <dbReference type="Proteomes" id="UP000093918"/>
    </source>
</evidence>
<dbReference type="EMBL" id="LZEM01000016">
    <property type="protein sequence ID" value="OAZ41468.1"/>
    <property type="molecule type" value="Genomic_DNA"/>
</dbReference>
<evidence type="ECO:0000313" key="1">
    <source>
        <dbReference type="EMBL" id="OAZ41468.1"/>
    </source>
</evidence>
<proteinExistence type="predicted"/>
<sequence>MINLLLIKGASPFVRDPDEIRRGRPEHGLQGRVGFVDDVGVYVHSNGGRCTAAFDEDTYKIDGSDLLGPGGTFLPWGSVVRLSKVQDAAQYEAAWQQNERDSEAYYNANGEYPSSNTEFFQWRNSLSNTAYEAAYNASRSD</sequence>
<comment type="caution">
    <text evidence="1">The sequence shown here is derived from an EMBL/GenBank/DDBJ whole genome shotgun (WGS) entry which is preliminary data.</text>
</comment>
<accession>A0ABX2WJN1</accession>
<dbReference type="Proteomes" id="UP000093918">
    <property type="component" value="Unassembled WGS sequence"/>
</dbReference>
<organism evidence="1 2">
    <name type="scientific">Microbacterium arborescens</name>
    <dbReference type="NCBI Taxonomy" id="33883"/>
    <lineage>
        <taxon>Bacteria</taxon>
        <taxon>Bacillati</taxon>
        <taxon>Actinomycetota</taxon>
        <taxon>Actinomycetes</taxon>
        <taxon>Micrococcales</taxon>
        <taxon>Microbacteriaceae</taxon>
        <taxon>Microbacterium</taxon>
    </lineage>
</organism>
<gene>
    <name evidence="1" type="ORF">A9Z40_01975</name>
</gene>
<keyword evidence="2" id="KW-1185">Reference proteome</keyword>
<protein>
    <submittedName>
        <fullName evidence="1">Uncharacterized protein</fullName>
    </submittedName>
</protein>
<reference evidence="2" key="1">
    <citation type="submission" date="2016-06" db="EMBL/GenBank/DDBJ databases">
        <title>Genome sequencing of cellulolytic organisms.</title>
        <authorList>
            <person name="Bohra V."/>
            <person name="Dafale N.A."/>
            <person name="Purohit H.J."/>
        </authorList>
    </citation>
    <scope>NUCLEOTIDE SEQUENCE [LARGE SCALE GENOMIC DNA]</scope>
    <source>
        <strain evidence="2">ND21</strain>
    </source>
</reference>